<feature type="chain" id="PRO_5012314321" description="DUF4892 domain-containing protein" evidence="1">
    <location>
        <begin position="28"/>
        <end position="323"/>
    </location>
</feature>
<dbReference type="Pfam" id="PF16234">
    <property type="entry name" value="DUF4892"/>
    <property type="match status" value="1"/>
</dbReference>
<dbReference type="AlphaFoldDB" id="A0A2A5BBE0"/>
<reference evidence="3" key="1">
    <citation type="submission" date="2017-08" db="EMBL/GenBank/DDBJ databases">
        <title>A dynamic microbial community with high functional redundancy inhabits the cold, oxic subseafloor aquifer.</title>
        <authorList>
            <person name="Tully B.J."/>
            <person name="Wheat C.G."/>
            <person name="Glazer B.T."/>
            <person name="Huber J.A."/>
        </authorList>
    </citation>
    <scope>NUCLEOTIDE SEQUENCE [LARGE SCALE GENOMIC DNA]</scope>
</reference>
<gene>
    <name evidence="2" type="ORF">COA96_00470</name>
</gene>
<dbReference type="Proteomes" id="UP000218327">
    <property type="component" value="Unassembled WGS sequence"/>
</dbReference>
<dbReference type="InterPro" id="IPR032608">
    <property type="entry name" value="DUF4892"/>
</dbReference>
<proteinExistence type="predicted"/>
<dbReference type="InterPro" id="IPR036737">
    <property type="entry name" value="OmpA-like_sf"/>
</dbReference>
<evidence type="ECO:0008006" key="4">
    <source>
        <dbReference type="Google" id="ProtNLM"/>
    </source>
</evidence>
<sequence>MILFNLLNFRRVCASVFLSLLTVSAFAQLQSSNGNFSDHTLINRFPESEIINRELQADVNYRLILGSLQRRRGEVTTENFERVRADVSKITYEISSEYTAGDVHQFFVDQLSSKNYTEMYSCQGRACGSSNFWANDIFGNRMLYGPERNQYYLVMNANTDPDAYIALYIITRGNRKTYAYLEIIEVGGTTEPILLSLDENATGTANDADVDSLANTLRESRSIILPSLEYVSDTTLSSSSDITRVAEMLNTHPLIQVYVVAHLQGDEPLEVLVKRSELRASTLRQALIDMGVAEQQVIAQGVGPLAPACNGGSCANRVEFVLR</sequence>
<organism evidence="2 3">
    <name type="scientific">SAR86 cluster bacterium</name>
    <dbReference type="NCBI Taxonomy" id="2030880"/>
    <lineage>
        <taxon>Bacteria</taxon>
        <taxon>Pseudomonadati</taxon>
        <taxon>Pseudomonadota</taxon>
        <taxon>Gammaproteobacteria</taxon>
        <taxon>SAR86 cluster</taxon>
    </lineage>
</organism>
<name>A0A2A5BBE0_9GAMM</name>
<evidence type="ECO:0000313" key="3">
    <source>
        <dbReference type="Proteomes" id="UP000218327"/>
    </source>
</evidence>
<dbReference type="Gene3D" id="3.30.1330.60">
    <property type="entry name" value="OmpA-like domain"/>
    <property type="match status" value="1"/>
</dbReference>
<protein>
    <recommendedName>
        <fullName evidence="4">DUF4892 domain-containing protein</fullName>
    </recommendedName>
</protein>
<evidence type="ECO:0000256" key="1">
    <source>
        <dbReference type="SAM" id="SignalP"/>
    </source>
</evidence>
<evidence type="ECO:0000313" key="2">
    <source>
        <dbReference type="EMBL" id="PCJ28690.1"/>
    </source>
</evidence>
<feature type="signal peptide" evidence="1">
    <location>
        <begin position="1"/>
        <end position="27"/>
    </location>
</feature>
<comment type="caution">
    <text evidence="2">The sequence shown here is derived from an EMBL/GenBank/DDBJ whole genome shotgun (WGS) entry which is preliminary data.</text>
</comment>
<keyword evidence="1" id="KW-0732">Signal</keyword>
<dbReference type="SUPFAM" id="SSF103088">
    <property type="entry name" value="OmpA-like"/>
    <property type="match status" value="1"/>
</dbReference>
<accession>A0A2A5BBE0</accession>
<dbReference type="EMBL" id="NVVJ01000001">
    <property type="protein sequence ID" value="PCJ28690.1"/>
    <property type="molecule type" value="Genomic_DNA"/>
</dbReference>